<name>A0A8H7E5V0_9EURO</name>
<evidence type="ECO:0000313" key="2">
    <source>
        <dbReference type="Proteomes" id="UP000606974"/>
    </source>
</evidence>
<comment type="caution">
    <text evidence="1">The sequence shown here is derived from an EMBL/GenBank/DDBJ whole genome shotgun (WGS) entry which is preliminary data.</text>
</comment>
<dbReference type="AlphaFoldDB" id="A0A8H7E5V0"/>
<organism evidence="1 2">
    <name type="scientific">Endocarpon pusillum</name>
    <dbReference type="NCBI Taxonomy" id="364733"/>
    <lineage>
        <taxon>Eukaryota</taxon>
        <taxon>Fungi</taxon>
        <taxon>Dikarya</taxon>
        <taxon>Ascomycota</taxon>
        <taxon>Pezizomycotina</taxon>
        <taxon>Eurotiomycetes</taxon>
        <taxon>Chaetothyriomycetidae</taxon>
        <taxon>Verrucariales</taxon>
        <taxon>Verrucariaceae</taxon>
        <taxon>Endocarpon</taxon>
    </lineage>
</organism>
<dbReference type="EMBL" id="JAACFV010000043">
    <property type="protein sequence ID" value="KAF7509323.1"/>
    <property type="molecule type" value="Genomic_DNA"/>
</dbReference>
<gene>
    <name evidence="1" type="ORF">GJ744_008217</name>
</gene>
<dbReference type="Proteomes" id="UP000606974">
    <property type="component" value="Unassembled WGS sequence"/>
</dbReference>
<protein>
    <submittedName>
        <fullName evidence="1">Uncharacterized protein</fullName>
    </submittedName>
</protein>
<evidence type="ECO:0000313" key="1">
    <source>
        <dbReference type="EMBL" id="KAF7509323.1"/>
    </source>
</evidence>
<sequence length="109" mass="12311">MAARNCASESVQYYGQYGYILNNQGSKTEYDHSIEHHRAQLHPMVPRLYNDQKLCGAAAQATLCCSRKKDLHRIENGVFEDIPGELYREVPGAWSSGDLEQRNAHGSTR</sequence>
<proteinExistence type="predicted"/>
<accession>A0A8H7E5V0</accession>
<keyword evidence="2" id="KW-1185">Reference proteome</keyword>
<reference evidence="1" key="1">
    <citation type="submission" date="2020-02" db="EMBL/GenBank/DDBJ databases">
        <authorList>
            <person name="Palmer J.M."/>
        </authorList>
    </citation>
    <scope>NUCLEOTIDE SEQUENCE</scope>
    <source>
        <strain evidence="1">EPUS1.4</strain>
        <tissue evidence="1">Thallus</tissue>
    </source>
</reference>